<evidence type="ECO:0000256" key="1">
    <source>
        <dbReference type="ARBA" id="ARBA00010333"/>
    </source>
</evidence>
<feature type="signal peptide" evidence="3">
    <location>
        <begin position="1"/>
        <end position="20"/>
    </location>
</feature>
<reference evidence="5 8" key="1">
    <citation type="submission" date="2021-07" db="EMBL/GenBank/DDBJ databases">
        <title>Whole genome sequencing of carbapenem-resistant Pseudomonas spp. isolated in Japan.</title>
        <authorList>
            <person name="Suzuki M."/>
            <person name="Maehana S."/>
            <person name="Kitasato H."/>
        </authorList>
    </citation>
    <scope>NUCLEOTIDE SEQUENCE</scope>
    <source>
        <strain evidence="5">KAM435</strain>
        <strain evidence="6 8">KAM436</strain>
    </source>
</reference>
<comment type="similarity">
    <text evidence="1">Belongs to the bacterial solute-binding protein 3 family.</text>
</comment>
<evidence type="ECO:0000313" key="8">
    <source>
        <dbReference type="Proteomes" id="UP000887228"/>
    </source>
</evidence>
<dbReference type="InterPro" id="IPR001638">
    <property type="entry name" value="Solute-binding_3/MltF_N"/>
</dbReference>
<dbReference type="PANTHER" id="PTHR35936">
    <property type="entry name" value="MEMBRANE-BOUND LYTIC MUREIN TRANSGLYCOSYLASE F"/>
    <property type="match status" value="1"/>
</dbReference>
<sequence>MQLRICLLLGCLLWGTQAGAQQWQFATEEFPPFTYSRGGKPPGGAVTEMVQAACMHLGRQCRIDVMPWSRALRMGEEGQVDGIFTVILAPEREQAFHITRMLVESRYDIYGPLSSLQRNLQAADLRGRRVGVYGPSGTLLVLQRALQGVADVQIETVANNQRLLLMLEVGRFGRDGVVVLNRDVARHLISWEQLRNVRQLGELESVAYGVGFSRKKVSFEQFQEFDRALGDLAEQGVLEQIARRHGVSVPQAHQ</sequence>
<evidence type="ECO:0000313" key="6">
    <source>
        <dbReference type="EMBL" id="GIZ94737.1"/>
    </source>
</evidence>
<dbReference type="Pfam" id="PF00497">
    <property type="entry name" value="SBP_bac_3"/>
    <property type="match status" value="1"/>
</dbReference>
<feature type="domain" description="Solute-binding protein family 3/N-terminal" evidence="4">
    <location>
        <begin position="22"/>
        <end position="249"/>
    </location>
</feature>
<accession>A0AA37FN62</accession>
<dbReference type="Gene3D" id="3.40.190.10">
    <property type="entry name" value="Periplasmic binding protein-like II"/>
    <property type="match status" value="2"/>
</dbReference>
<dbReference type="SUPFAM" id="SSF53850">
    <property type="entry name" value="Periplasmic binding protein-like II"/>
    <property type="match status" value="1"/>
</dbReference>
<evidence type="ECO:0000256" key="3">
    <source>
        <dbReference type="SAM" id="SignalP"/>
    </source>
</evidence>
<protein>
    <recommendedName>
        <fullName evidence="4">Solute-binding protein family 3/N-terminal domain-containing protein</fullName>
    </recommendedName>
</protein>
<dbReference type="EMBL" id="BPMS01000023">
    <property type="protein sequence ID" value="GIZ90313.1"/>
    <property type="molecule type" value="Genomic_DNA"/>
</dbReference>
<dbReference type="RefSeq" id="WP_203792278.1">
    <property type="nucleotide sequence ID" value="NZ_AP024354.1"/>
</dbReference>
<evidence type="ECO:0000259" key="4">
    <source>
        <dbReference type="SMART" id="SM00062"/>
    </source>
</evidence>
<evidence type="ECO:0000313" key="7">
    <source>
        <dbReference type="Proteomes" id="UP000887212"/>
    </source>
</evidence>
<evidence type="ECO:0000313" key="5">
    <source>
        <dbReference type="EMBL" id="GIZ90313.1"/>
    </source>
</evidence>
<dbReference type="EMBL" id="BPMT01000022">
    <property type="protein sequence ID" value="GIZ94737.1"/>
    <property type="molecule type" value="Genomic_DNA"/>
</dbReference>
<feature type="chain" id="PRO_5041210677" description="Solute-binding protein family 3/N-terminal domain-containing protein" evidence="3">
    <location>
        <begin position="21"/>
        <end position="254"/>
    </location>
</feature>
<gene>
    <name evidence="5" type="ORF">KAM435_36400</name>
    <name evidence="6" type="ORF">KAM436_37050</name>
</gene>
<dbReference type="Proteomes" id="UP000887228">
    <property type="component" value="Unassembled WGS sequence"/>
</dbReference>
<dbReference type="SMART" id="SM00062">
    <property type="entry name" value="PBPb"/>
    <property type="match status" value="1"/>
</dbReference>
<dbReference type="PANTHER" id="PTHR35936:SF25">
    <property type="entry name" value="ABC TRANSPORTER SUBSTRATE-BINDING PROTEIN"/>
    <property type="match status" value="1"/>
</dbReference>
<keyword evidence="2 3" id="KW-0732">Signal</keyword>
<name>A0AA37FN62_AQUAC</name>
<dbReference type="Proteomes" id="UP000887212">
    <property type="component" value="Unassembled WGS sequence"/>
</dbReference>
<organism evidence="5 7">
    <name type="scientific">Aquipseudomonas alcaligenes</name>
    <name type="common">Pseudomonas alcaligenes</name>
    <dbReference type="NCBI Taxonomy" id="43263"/>
    <lineage>
        <taxon>Bacteria</taxon>
        <taxon>Pseudomonadati</taxon>
        <taxon>Pseudomonadota</taxon>
        <taxon>Gammaproteobacteria</taxon>
        <taxon>Pseudomonadales</taxon>
        <taxon>Pseudomonadaceae</taxon>
        <taxon>Aquipseudomonas</taxon>
    </lineage>
</organism>
<evidence type="ECO:0000256" key="2">
    <source>
        <dbReference type="ARBA" id="ARBA00022729"/>
    </source>
</evidence>
<proteinExistence type="inferred from homology"/>
<dbReference type="AlphaFoldDB" id="A0AA37FN62"/>
<comment type="caution">
    <text evidence="5">The sequence shown here is derived from an EMBL/GenBank/DDBJ whole genome shotgun (WGS) entry which is preliminary data.</text>
</comment>